<evidence type="ECO:0000313" key="4">
    <source>
        <dbReference type="Proteomes" id="UP000297948"/>
    </source>
</evidence>
<feature type="signal peptide" evidence="2">
    <location>
        <begin position="1"/>
        <end position="22"/>
    </location>
</feature>
<reference evidence="3 4" key="1">
    <citation type="submission" date="2019-03" db="EMBL/GenBank/DDBJ databases">
        <authorList>
            <person name="Gonzalez-Pimentel J.L."/>
        </authorList>
    </citation>
    <scope>NUCLEOTIDE SEQUENCE [LARGE SCALE GENOMIC DNA]</scope>
    <source>
        <strain evidence="3 4">JCM 31289</strain>
    </source>
</reference>
<dbReference type="OrthoDB" id="4226479at2"/>
<dbReference type="AlphaFoldDB" id="A0A4Z0GIH7"/>
<proteinExistence type="predicted"/>
<dbReference type="PROSITE" id="PS51257">
    <property type="entry name" value="PROKAR_LIPOPROTEIN"/>
    <property type="match status" value="1"/>
</dbReference>
<keyword evidence="4" id="KW-1185">Reference proteome</keyword>
<organism evidence="3 4">
    <name type="scientific">Streptomyces palmae</name>
    <dbReference type="NCBI Taxonomy" id="1701085"/>
    <lineage>
        <taxon>Bacteria</taxon>
        <taxon>Bacillati</taxon>
        <taxon>Actinomycetota</taxon>
        <taxon>Actinomycetes</taxon>
        <taxon>Kitasatosporales</taxon>
        <taxon>Streptomycetaceae</taxon>
        <taxon>Streptomyces</taxon>
    </lineage>
</organism>
<protein>
    <recommendedName>
        <fullName evidence="5">DUF4352 domain-containing protein</fullName>
    </recommendedName>
</protein>
<evidence type="ECO:0000256" key="1">
    <source>
        <dbReference type="SAM" id="MobiDB-lite"/>
    </source>
</evidence>
<sequence>MRLHRSAAALALVTGFALLGTACNNDPVADGGDSPSGGAQTPSKKPEPTADRKLDADAGKTLELGGTTALTYKRGSNSAITMEVTAKSVRKGAQSDLDKVRLDAEERSLQPYYVSFDFKNIGKSSLEYPSLTIPSRLRDSRGEEGKTAITVRDDVKACPANDVNTFAPGDSISQCAVFLLPKGEEPSVVLYRGDYDKEPVFWKAAG</sequence>
<feature type="compositionally biased region" description="Basic and acidic residues" evidence="1">
    <location>
        <begin position="44"/>
        <end position="58"/>
    </location>
</feature>
<evidence type="ECO:0008006" key="5">
    <source>
        <dbReference type="Google" id="ProtNLM"/>
    </source>
</evidence>
<name>A0A4Z0GIH7_9ACTN</name>
<evidence type="ECO:0000256" key="2">
    <source>
        <dbReference type="SAM" id="SignalP"/>
    </source>
</evidence>
<feature type="chain" id="PRO_5038962073" description="DUF4352 domain-containing protein" evidence="2">
    <location>
        <begin position="23"/>
        <end position="206"/>
    </location>
</feature>
<evidence type="ECO:0000313" key="3">
    <source>
        <dbReference type="EMBL" id="TGA96371.1"/>
    </source>
</evidence>
<dbReference type="RefSeq" id="WP_135341232.1">
    <property type="nucleotide sequence ID" value="NZ_JBHLTX010000053.1"/>
</dbReference>
<dbReference type="Proteomes" id="UP000297948">
    <property type="component" value="Unassembled WGS sequence"/>
</dbReference>
<dbReference type="EMBL" id="SRID01000291">
    <property type="protein sequence ID" value="TGA96371.1"/>
    <property type="molecule type" value="Genomic_DNA"/>
</dbReference>
<accession>A0A4Z0GIH7</accession>
<feature type="region of interest" description="Disordered" evidence="1">
    <location>
        <begin position="28"/>
        <end position="58"/>
    </location>
</feature>
<gene>
    <name evidence="3" type="ORF">E4099_24170</name>
</gene>
<keyword evidence="2" id="KW-0732">Signal</keyword>
<comment type="caution">
    <text evidence="3">The sequence shown here is derived from an EMBL/GenBank/DDBJ whole genome shotgun (WGS) entry which is preliminary data.</text>
</comment>